<gene>
    <name evidence="1" type="ORF">J8273_0748</name>
</gene>
<keyword evidence="2" id="KW-1185">Reference proteome</keyword>
<evidence type="ECO:0000313" key="1">
    <source>
        <dbReference type="EMBL" id="KAG9397618.1"/>
    </source>
</evidence>
<evidence type="ECO:0000313" key="2">
    <source>
        <dbReference type="Proteomes" id="UP000717585"/>
    </source>
</evidence>
<organism evidence="1 2">
    <name type="scientific">Carpediemonas membranifera</name>
    <dbReference type="NCBI Taxonomy" id="201153"/>
    <lineage>
        <taxon>Eukaryota</taxon>
        <taxon>Metamonada</taxon>
        <taxon>Carpediemonas-like organisms</taxon>
        <taxon>Carpediemonas</taxon>
    </lineage>
</organism>
<sequence length="281" mass="31741">MSYLGMEPGHYYTDSCDTLPFSPLEISNLSNPSSFSQLLLQEQLQNTPVSSEYELPALLHQSGFDSLPMINFSEPLMSYPPIDVSLPKEPAADSWQNSVTDERTCDSLPSNRRGCRREWVTDDITDDLNLGAGTEEDIKQAIMEHKDASPIRWHSKGTTNGLCPCKDKHNLMIRRFKCAGLICEKSKCSLEIRYSYCSLLNRVFLSTTGSHRLCTTPAPNSTKTTKTHRLGSAMKEQIAEMLRLSMKPGEICRRLATDDRPPTLRQVQTVCTRLKRMEGRF</sequence>
<dbReference type="EMBL" id="JAHDYR010000001">
    <property type="protein sequence ID" value="KAG9397618.1"/>
    <property type="molecule type" value="Genomic_DNA"/>
</dbReference>
<accession>A0A8J6AZ71</accession>
<name>A0A8J6AZ71_9EUKA</name>
<dbReference type="AlphaFoldDB" id="A0A8J6AZ71"/>
<reference evidence="1" key="1">
    <citation type="submission" date="2021-05" db="EMBL/GenBank/DDBJ databases">
        <title>A free-living protist that lacks canonical eukaryotic 1 DNA replication and segregation systems.</title>
        <authorList>
            <person name="Salas-Leiva D.E."/>
            <person name="Tromer E.C."/>
            <person name="Curtis B.A."/>
            <person name="Jerlstrom-Hultqvist J."/>
            <person name="Kolisko M."/>
            <person name="Yi Z."/>
            <person name="Salas-Leiva J.S."/>
            <person name="Gallot-Lavallee L."/>
            <person name="Kops G.J.P.L."/>
            <person name="Archibald J.M."/>
            <person name="Simpson A.G.B."/>
            <person name="Roger A.J."/>
        </authorList>
    </citation>
    <scope>NUCLEOTIDE SEQUENCE</scope>
    <source>
        <strain evidence="1">BICM</strain>
    </source>
</reference>
<protein>
    <submittedName>
        <fullName evidence="1">Uncharacterized protein</fullName>
    </submittedName>
</protein>
<proteinExistence type="predicted"/>
<dbReference type="Proteomes" id="UP000717585">
    <property type="component" value="Unassembled WGS sequence"/>
</dbReference>
<comment type="caution">
    <text evidence="1">The sequence shown here is derived from an EMBL/GenBank/DDBJ whole genome shotgun (WGS) entry which is preliminary data.</text>
</comment>